<dbReference type="SUPFAM" id="SSF54001">
    <property type="entry name" value="Cysteine proteinases"/>
    <property type="match status" value="1"/>
</dbReference>
<reference evidence="10 11" key="1">
    <citation type="submission" date="2019-07" db="EMBL/GenBank/DDBJ databases">
        <title>Genomes of Cafeteria roenbergensis.</title>
        <authorList>
            <person name="Fischer M.G."/>
            <person name="Hackl T."/>
            <person name="Roman M."/>
        </authorList>
    </citation>
    <scope>NUCLEOTIDE SEQUENCE [LARGE SCALE GENOMIC DNA]</scope>
    <source>
        <strain evidence="10 11">RCC970-E3</strain>
    </source>
</reference>
<keyword evidence="7" id="KW-0788">Thiol protease</keyword>
<feature type="compositionally biased region" description="Low complexity" evidence="8">
    <location>
        <begin position="752"/>
        <end position="762"/>
    </location>
</feature>
<dbReference type="Pfam" id="PF00443">
    <property type="entry name" value="UCH"/>
    <property type="match status" value="1"/>
</dbReference>
<dbReference type="InterPro" id="IPR018200">
    <property type="entry name" value="USP_CS"/>
</dbReference>
<accession>A0A5A8DSK6</accession>
<feature type="domain" description="USP" evidence="9">
    <location>
        <begin position="454"/>
        <end position="901"/>
    </location>
</feature>
<sequence>MAADIALVGRLVDVRRSDGLMHAAMVLRQHAHGEASVVWLSPSAAGLARSESAKQATEGRDVGTTRRVPLRTMLRRGEAVLLPEQSQDQATEVLLAGAAERPSRTGPAALDWQAENALPSDMSSGDIHAVLPDSLGGPGRQRVGGRVRRRASLVGQWVSVHWVADRRWYSGQVRGYSASMQSHFVAFADGDERWYSLPDMEWAPVNPLEGARAVGHRALIRGPSGLWGLFDVTAFHGPSGRHTVERTGGAQFVPDGAEPAETLGPIGRATRRLHPEHMPQRFLLRLCTVHLLIWALTAAGDLAPATLTLSAEQAVGQAGPVPAEPEDSGAMSVAGSVGPGSDAGSDATSDRGFDPLVDVVLDGGGTATLRLCQVTFVWRSDDVMRTSLGPYYGGDSPSQQEAAGPCDGGSDADDERLVAALCPPGVGPLAAGGSATLAGAEPASRDACRATAGAGLVNFGNSCYLNAVLQAIAHMQPIASYLALTPAQAAPGAAGSGSVAAAMSALLGSLSAGLHESVVPAVVKKWLSDRSPQFLGVDQHDAHEALVALLDALHEDLSVPDHRASLLAAKDAGVTDRSTAPPADPPTVASGSSGAADLTALPDGSSTGADAHRSAALRQTTSVVKQAAFLLTEERAACVSCGRCATKAGPRGGEMLPPLDVMRSDPLPPAVTRAAVSAIKTVKRQRAGTSSRGRISSSWRAVSQQTEGSGSAALSIAALLADPPLPLPGLEQRVRIGGFVSDVARVGASEGSGRASAAADPSGPGGGAGAVSKPFLDETALNAAVDWLRDPSVARQTQAAAAAGAAGTAVSAAAAVRQGGRESGSSPGPFTRAVGSRGGGGGGGGGGGSGRRLAGPGSAIGSAIGSAGVGGGDSSVVFLEDCIRALLFAVRARGATLWRLR</sequence>
<feature type="compositionally biased region" description="Gly residues" evidence="8">
    <location>
        <begin position="836"/>
        <end position="850"/>
    </location>
</feature>
<keyword evidence="4" id="KW-0645">Protease</keyword>
<dbReference type="GO" id="GO:0006508">
    <property type="term" value="P:proteolysis"/>
    <property type="evidence" value="ECO:0007669"/>
    <property type="project" value="UniProtKB-KW"/>
</dbReference>
<comment type="catalytic activity">
    <reaction evidence="1">
        <text>Thiol-dependent hydrolysis of ester, thioester, amide, peptide and isopeptide bonds formed by the C-terminal Gly of ubiquitin (a 76-residue protein attached to proteins as an intracellular targeting signal).</text>
        <dbReference type="EC" id="3.4.19.12"/>
    </reaction>
</comment>
<feature type="region of interest" description="Disordered" evidence="8">
    <location>
        <begin position="389"/>
        <end position="411"/>
    </location>
</feature>
<feature type="region of interest" description="Disordered" evidence="8">
    <location>
        <begin position="752"/>
        <end position="771"/>
    </location>
</feature>
<feature type="region of interest" description="Disordered" evidence="8">
    <location>
        <begin position="572"/>
        <end position="613"/>
    </location>
</feature>
<evidence type="ECO:0000256" key="8">
    <source>
        <dbReference type="SAM" id="MobiDB-lite"/>
    </source>
</evidence>
<evidence type="ECO:0000313" key="10">
    <source>
        <dbReference type="EMBL" id="KAA0168268.1"/>
    </source>
</evidence>
<name>A0A5A8DSK6_CAFRO</name>
<keyword evidence="5" id="KW-0833">Ubl conjugation pathway</keyword>
<proteinExistence type="inferred from homology"/>
<evidence type="ECO:0000256" key="6">
    <source>
        <dbReference type="ARBA" id="ARBA00022801"/>
    </source>
</evidence>
<evidence type="ECO:0000313" key="11">
    <source>
        <dbReference type="Proteomes" id="UP000324907"/>
    </source>
</evidence>
<gene>
    <name evidence="10" type="ORF">FNF28_02563</name>
</gene>
<feature type="region of interest" description="Disordered" evidence="8">
    <location>
        <begin position="816"/>
        <end position="854"/>
    </location>
</feature>
<keyword evidence="6" id="KW-0378">Hydrolase</keyword>
<dbReference type="InterPro" id="IPR050185">
    <property type="entry name" value="Ub_carboxyl-term_hydrolase"/>
</dbReference>
<dbReference type="PROSITE" id="PS00972">
    <property type="entry name" value="USP_1"/>
    <property type="match status" value="1"/>
</dbReference>
<dbReference type="GO" id="GO:0004843">
    <property type="term" value="F:cysteine-type deubiquitinase activity"/>
    <property type="evidence" value="ECO:0007669"/>
    <property type="project" value="UniProtKB-EC"/>
</dbReference>
<organism evidence="10 11">
    <name type="scientific">Cafeteria roenbergensis</name>
    <name type="common">Marine flagellate</name>
    <dbReference type="NCBI Taxonomy" id="33653"/>
    <lineage>
        <taxon>Eukaryota</taxon>
        <taxon>Sar</taxon>
        <taxon>Stramenopiles</taxon>
        <taxon>Bigyra</taxon>
        <taxon>Opalozoa</taxon>
        <taxon>Bicosoecida</taxon>
        <taxon>Cafeteriaceae</taxon>
        <taxon>Cafeteria</taxon>
    </lineage>
</organism>
<comment type="similarity">
    <text evidence="2">Belongs to the peptidase C19 family.</text>
</comment>
<dbReference type="PROSITE" id="PS50235">
    <property type="entry name" value="USP_3"/>
    <property type="match status" value="1"/>
</dbReference>
<dbReference type="EC" id="3.4.19.12" evidence="3"/>
<evidence type="ECO:0000256" key="1">
    <source>
        <dbReference type="ARBA" id="ARBA00000707"/>
    </source>
</evidence>
<feature type="region of interest" description="Disordered" evidence="8">
    <location>
        <begin position="682"/>
        <end position="704"/>
    </location>
</feature>
<dbReference type="AlphaFoldDB" id="A0A5A8DSK6"/>
<evidence type="ECO:0000259" key="9">
    <source>
        <dbReference type="PROSITE" id="PS50235"/>
    </source>
</evidence>
<evidence type="ECO:0000256" key="3">
    <source>
        <dbReference type="ARBA" id="ARBA00012759"/>
    </source>
</evidence>
<dbReference type="EMBL" id="VLTL01000029">
    <property type="protein sequence ID" value="KAA0168268.1"/>
    <property type="molecule type" value="Genomic_DNA"/>
</dbReference>
<dbReference type="Gene3D" id="3.90.70.10">
    <property type="entry name" value="Cysteine proteinases"/>
    <property type="match status" value="1"/>
</dbReference>
<comment type="caution">
    <text evidence="10">The sequence shown here is derived from an EMBL/GenBank/DDBJ whole genome shotgun (WGS) entry which is preliminary data.</text>
</comment>
<dbReference type="PANTHER" id="PTHR21646:SF24">
    <property type="entry name" value="UBIQUITIN CARBOXYL-TERMINAL HYDROLASE"/>
    <property type="match status" value="1"/>
</dbReference>
<evidence type="ECO:0000256" key="4">
    <source>
        <dbReference type="ARBA" id="ARBA00022670"/>
    </source>
</evidence>
<feature type="region of interest" description="Disordered" evidence="8">
    <location>
        <begin position="318"/>
        <end position="351"/>
    </location>
</feature>
<dbReference type="PANTHER" id="PTHR21646">
    <property type="entry name" value="UBIQUITIN CARBOXYL-TERMINAL HYDROLASE"/>
    <property type="match status" value="1"/>
</dbReference>
<dbReference type="Gene3D" id="2.30.30.140">
    <property type="match status" value="1"/>
</dbReference>
<dbReference type="InterPro" id="IPR038765">
    <property type="entry name" value="Papain-like_cys_pep_sf"/>
</dbReference>
<feature type="compositionally biased region" description="Polar residues" evidence="8">
    <location>
        <begin position="687"/>
        <end position="704"/>
    </location>
</feature>
<evidence type="ECO:0000256" key="2">
    <source>
        <dbReference type="ARBA" id="ARBA00009085"/>
    </source>
</evidence>
<dbReference type="InterPro" id="IPR001394">
    <property type="entry name" value="Peptidase_C19_UCH"/>
</dbReference>
<protein>
    <recommendedName>
        <fullName evidence="3">ubiquitinyl hydrolase 1</fullName>
        <ecNumber evidence="3">3.4.19.12</ecNumber>
    </recommendedName>
</protein>
<dbReference type="Proteomes" id="UP000324907">
    <property type="component" value="Unassembled WGS sequence"/>
</dbReference>
<evidence type="ECO:0000256" key="5">
    <source>
        <dbReference type="ARBA" id="ARBA00022786"/>
    </source>
</evidence>
<dbReference type="GO" id="GO:0016579">
    <property type="term" value="P:protein deubiquitination"/>
    <property type="evidence" value="ECO:0007669"/>
    <property type="project" value="InterPro"/>
</dbReference>
<dbReference type="InterPro" id="IPR028889">
    <property type="entry name" value="USP"/>
</dbReference>
<evidence type="ECO:0000256" key="7">
    <source>
        <dbReference type="ARBA" id="ARBA00022807"/>
    </source>
</evidence>